<dbReference type="EMBL" id="AODD01000031">
    <property type="protein sequence ID" value="EUJ19894.1"/>
    <property type="molecule type" value="Genomic_DNA"/>
</dbReference>
<reference evidence="1 2" key="1">
    <citation type="journal article" date="2014" name="Int. J. Syst. Evol. Microbiol.">
        <title>Listeria floridensis sp. nov., Listeria aquatica sp. nov., Listeria cornellensis sp. nov., Listeria riparia sp. nov. and Listeria grandensis sp. nov., from agricultural and natural environments.</title>
        <authorList>
            <person name="den Bakker H.C."/>
            <person name="Warchocki S."/>
            <person name="Wright E.M."/>
            <person name="Allred A.F."/>
            <person name="Ahlstrom C."/>
            <person name="Manuel C.S."/>
            <person name="Stasiewicz M.J."/>
            <person name="Burrell A."/>
            <person name="Roof S."/>
            <person name="Strawn L."/>
            <person name="Fortes E.D."/>
            <person name="Nightingale K.K."/>
            <person name="Kephart D."/>
            <person name="Wiedmann M."/>
        </authorList>
    </citation>
    <scope>NUCLEOTIDE SEQUENCE [LARGE SCALE GENOMIC DNA]</scope>
    <source>
        <strain evidence="2">FSL F6-971</strain>
    </source>
</reference>
<evidence type="ECO:0000313" key="2">
    <source>
        <dbReference type="Proteomes" id="UP000019253"/>
    </source>
</evidence>
<evidence type="ECO:0008006" key="3">
    <source>
        <dbReference type="Google" id="ProtNLM"/>
    </source>
</evidence>
<comment type="caution">
    <text evidence="1">The sequence shown here is derived from an EMBL/GenBank/DDBJ whole genome shotgun (WGS) entry which is preliminary data.</text>
</comment>
<dbReference type="RefSeq" id="WP_036067992.1">
    <property type="nucleotide sequence ID" value="NZ_AODD01000031.1"/>
</dbReference>
<dbReference type="Pfam" id="PF13170">
    <property type="entry name" value="DUF4003"/>
    <property type="match status" value="1"/>
</dbReference>
<name>W7AXX3_9LIST</name>
<evidence type="ECO:0000313" key="1">
    <source>
        <dbReference type="EMBL" id="EUJ19894.1"/>
    </source>
</evidence>
<dbReference type="Proteomes" id="UP000019253">
    <property type="component" value="Unassembled WGS sequence"/>
</dbReference>
<sequence>MADLVFDSGRVVNDLLVNFQRVKNSGVMGIDKRIRFLVESGFKRTNFTYFGAYLLLKADKPRNVADRARDIYMALRKQHPFLTGAEDVTSAVLMAQLETSLSVEQLTEINEYYFTEFNRAGFRRNDSLQFLAATSTLIYMERDANYVKKVVHLAEELERADVKIRPIHYVTLGILAYVRESTDLDAVFFDLLEAMREDSGLRWNREFYTAMALSLYTEDQARNMTKEQVESLMVSVHVLIAIERAAAASAAAASSGGGS</sequence>
<dbReference type="AlphaFoldDB" id="W7AXX3"/>
<dbReference type="PATRIC" id="fig|1265819.5.peg.2992"/>
<accession>W7AXX3</accession>
<dbReference type="STRING" id="1265819.PGRAN_15007"/>
<organism evidence="1 2">
    <name type="scientific">Listeria grandensis FSL F6-0971</name>
    <dbReference type="NCBI Taxonomy" id="1265819"/>
    <lineage>
        <taxon>Bacteria</taxon>
        <taxon>Bacillati</taxon>
        <taxon>Bacillota</taxon>
        <taxon>Bacilli</taxon>
        <taxon>Bacillales</taxon>
        <taxon>Listeriaceae</taxon>
        <taxon>Listeria</taxon>
    </lineage>
</organism>
<keyword evidence="2" id="KW-1185">Reference proteome</keyword>
<protein>
    <recommendedName>
        <fullName evidence="3">DUF4003 domain-containing protein</fullName>
    </recommendedName>
</protein>
<gene>
    <name evidence="1" type="ORF">PGRAN_15007</name>
</gene>
<dbReference type="OrthoDB" id="1778393at2"/>
<dbReference type="InterPro" id="IPR025062">
    <property type="entry name" value="DUF4003"/>
</dbReference>
<proteinExistence type="predicted"/>